<evidence type="ECO:0000313" key="2">
    <source>
        <dbReference type="EnsemblPlants" id="AUR62026577-RA:cds"/>
    </source>
</evidence>
<dbReference type="Pfam" id="PF03101">
    <property type="entry name" value="FAR1"/>
    <property type="match status" value="1"/>
</dbReference>
<sequence length="138" mass="16702">MLHFNLNVLAIEEDENEPFIGQTFESQEEAYMYYNNYAKRHGYVVRKDRSDTKHGRVVRRDFYCRRGGKKPLKVVDMSKPQRQKESCRCDFKAHMCIVLKRCFDIFSEEWHVTKFVKERNHELLSYDEMHLLAANRLY</sequence>
<dbReference type="Gramene" id="AUR62026577-RA">
    <property type="protein sequence ID" value="AUR62026577-RA:cds"/>
    <property type="gene ID" value="AUR62026577"/>
</dbReference>
<reference evidence="2" key="1">
    <citation type="journal article" date="2017" name="Nature">
        <title>The genome of Chenopodium quinoa.</title>
        <authorList>
            <person name="Jarvis D.E."/>
            <person name="Ho Y.S."/>
            <person name="Lightfoot D.J."/>
            <person name="Schmoeckel S.M."/>
            <person name="Li B."/>
            <person name="Borm T.J.A."/>
            <person name="Ohyanagi H."/>
            <person name="Mineta K."/>
            <person name="Michell C.T."/>
            <person name="Saber N."/>
            <person name="Kharbatia N.M."/>
            <person name="Rupper R.R."/>
            <person name="Sharp A.R."/>
            <person name="Dally N."/>
            <person name="Boughton B.A."/>
            <person name="Woo Y.H."/>
            <person name="Gao G."/>
            <person name="Schijlen E.G.W.M."/>
            <person name="Guo X."/>
            <person name="Momin A.A."/>
            <person name="Negrao S."/>
            <person name="Al-Babili S."/>
            <person name="Gehring C."/>
            <person name="Roessner U."/>
            <person name="Jung C."/>
            <person name="Murphy K."/>
            <person name="Arold S.T."/>
            <person name="Gojobori T."/>
            <person name="van der Linden C.G."/>
            <person name="van Loo E.N."/>
            <person name="Jellen E.N."/>
            <person name="Maughan P.J."/>
            <person name="Tester M."/>
        </authorList>
    </citation>
    <scope>NUCLEOTIDE SEQUENCE [LARGE SCALE GENOMIC DNA]</scope>
    <source>
        <strain evidence="2">cv. PI 614886</strain>
    </source>
</reference>
<dbReference type="InterPro" id="IPR004330">
    <property type="entry name" value="FAR1_DNA_bnd_dom"/>
</dbReference>
<reference evidence="2" key="2">
    <citation type="submission" date="2021-03" db="UniProtKB">
        <authorList>
            <consortium name="EnsemblPlants"/>
        </authorList>
    </citation>
    <scope>IDENTIFICATION</scope>
</reference>
<dbReference type="Proteomes" id="UP000596660">
    <property type="component" value="Unplaced"/>
</dbReference>
<keyword evidence="3" id="KW-1185">Reference proteome</keyword>
<dbReference type="PANTHER" id="PTHR46328">
    <property type="entry name" value="FAR-RED IMPAIRED RESPONSIVE (FAR1) FAMILY PROTEIN-RELATED"/>
    <property type="match status" value="1"/>
</dbReference>
<name>A0A803MBW0_CHEQI</name>
<protein>
    <recommendedName>
        <fullName evidence="1">FAR1 domain-containing protein</fullName>
    </recommendedName>
</protein>
<evidence type="ECO:0000313" key="3">
    <source>
        <dbReference type="Proteomes" id="UP000596660"/>
    </source>
</evidence>
<evidence type="ECO:0000259" key="1">
    <source>
        <dbReference type="Pfam" id="PF03101"/>
    </source>
</evidence>
<organism evidence="2 3">
    <name type="scientific">Chenopodium quinoa</name>
    <name type="common">Quinoa</name>
    <dbReference type="NCBI Taxonomy" id="63459"/>
    <lineage>
        <taxon>Eukaryota</taxon>
        <taxon>Viridiplantae</taxon>
        <taxon>Streptophyta</taxon>
        <taxon>Embryophyta</taxon>
        <taxon>Tracheophyta</taxon>
        <taxon>Spermatophyta</taxon>
        <taxon>Magnoliopsida</taxon>
        <taxon>eudicotyledons</taxon>
        <taxon>Gunneridae</taxon>
        <taxon>Pentapetalae</taxon>
        <taxon>Caryophyllales</taxon>
        <taxon>Chenopodiaceae</taxon>
        <taxon>Chenopodioideae</taxon>
        <taxon>Atripliceae</taxon>
        <taxon>Chenopodium</taxon>
    </lineage>
</organism>
<dbReference type="AlphaFoldDB" id="A0A803MBW0"/>
<accession>A0A803MBW0</accession>
<dbReference type="PANTHER" id="PTHR46328:SF27">
    <property type="entry name" value="OS12G0287500 PROTEIN"/>
    <property type="match status" value="1"/>
</dbReference>
<dbReference type="EnsemblPlants" id="AUR62026577-RA">
    <property type="protein sequence ID" value="AUR62026577-RA:cds"/>
    <property type="gene ID" value="AUR62026577"/>
</dbReference>
<proteinExistence type="predicted"/>
<feature type="domain" description="FAR1" evidence="1">
    <location>
        <begin position="33"/>
        <end position="124"/>
    </location>
</feature>